<comment type="caution">
    <text evidence="2">The sequence shown here is derived from an EMBL/GenBank/DDBJ whole genome shotgun (WGS) entry which is preliminary data.</text>
</comment>
<organism evidence="2 3">
    <name type="scientific">Psychrobacillus soli</name>
    <dbReference type="NCBI Taxonomy" id="1543965"/>
    <lineage>
        <taxon>Bacteria</taxon>
        <taxon>Bacillati</taxon>
        <taxon>Bacillota</taxon>
        <taxon>Bacilli</taxon>
        <taxon>Bacillales</taxon>
        <taxon>Bacillaceae</taxon>
        <taxon>Psychrobacillus</taxon>
    </lineage>
</organism>
<accession>A0A544TKH6</accession>
<feature type="transmembrane region" description="Helical" evidence="1">
    <location>
        <begin position="6"/>
        <end position="26"/>
    </location>
</feature>
<gene>
    <name evidence="2" type="ORF">FG383_03555</name>
</gene>
<dbReference type="Proteomes" id="UP000318937">
    <property type="component" value="Unassembled WGS sequence"/>
</dbReference>
<proteinExistence type="predicted"/>
<evidence type="ECO:0008006" key="4">
    <source>
        <dbReference type="Google" id="ProtNLM"/>
    </source>
</evidence>
<reference evidence="2 3" key="1">
    <citation type="submission" date="2019-05" db="EMBL/GenBank/DDBJ databases">
        <title>Psychrobacillus vulpis sp. nov., a new species isolated from feces of a red fox that inhabits in The Tablas de Daimiel Natural Park, Albacete, Spain.</title>
        <authorList>
            <person name="Rodriguez M."/>
            <person name="Reina J.C."/>
            <person name="Bejar V."/>
            <person name="Llamas I."/>
        </authorList>
    </citation>
    <scope>NUCLEOTIDE SEQUENCE [LARGE SCALE GENOMIC DNA]</scope>
    <source>
        <strain evidence="2 3">NHI-2</strain>
    </source>
</reference>
<protein>
    <recommendedName>
        <fullName evidence="4">DUF3139 domain-containing protein</fullName>
    </recommendedName>
</protein>
<evidence type="ECO:0000313" key="2">
    <source>
        <dbReference type="EMBL" id="TQR17940.1"/>
    </source>
</evidence>
<sequence>MHPVEIMELMFVGGTIAVIIIVSLFLKGKWRKFCLLLALAASIAFGLFYILRPYWIDTQINKKVEMLNVYLTEHYPTEEWEISTVPHREDGNKHLNPYYISVTFNNEPDVLYEYWVENESSIFQRGYSTNKNLDMLEHMENELE</sequence>
<dbReference type="EMBL" id="VDGG01000005">
    <property type="protein sequence ID" value="TQR17940.1"/>
    <property type="molecule type" value="Genomic_DNA"/>
</dbReference>
<dbReference type="OrthoDB" id="2972540at2"/>
<keyword evidence="1" id="KW-1133">Transmembrane helix</keyword>
<evidence type="ECO:0000256" key="1">
    <source>
        <dbReference type="SAM" id="Phobius"/>
    </source>
</evidence>
<dbReference type="RefSeq" id="WP_142605475.1">
    <property type="nucleotide sequence ID" value="NZ_VDGG01000005.1"/>
</dbReference>
<keyword evidence="1" id="KW-0472">Membrane</keyword>
<feature type="transmembrane region" description="Helical" evidence="1">
    <location>
        <begin position="33"/>
        <end position="55"/>
    </location>
</feature>
<evidence type="ECO:0000313" key="3">
    <source>
        <dbReference type="Proteomes" id="UP000318937"/>
    </source>
</evidence>
<name>A0A544TKH6_9BACI</name>
<keyword evidence="1" id="KW-0812">Transmembrane</keyword>
<keyword evidence="3" id="KW-1185">Reference proteome</keyword>
<dbReference type="AlphaFoldDB" id="A0A544TKH6"/>